<dbReference type="KEGG" id="sphu:SPPYR_0010"/>
<sequence length="136" mass="16288">MKPRKLIACTSIFILRLDSRLHKCSTNVLICRVMSRELVNPIRDLFDAAVRHETIKVSCQCGNVGIFDPHALWYLFERRGWNDRLPDVARRMRCLQCYFAKRARSPATLELCREDHTRQLPMPDIHEWKRQLRRRR</sequence>
<proteinExistence type="predicted"/>
<gene>
    <name evidence="1" type="ORF">SPPYR_0010</name>
</gene>
<accession>A0A1Y5PMD8</accession>
<dbReference type="AlphaFoldDB" id="A0A1Y5PMD8"/>
<name>A0A1Y5PMD8_9SPHN</name>
<evidence type="ECO:0000313" key="1">
    <source>
        <dbReference type="EMBL" id="SBV31130.1"/>
    </source>
</evidence>
<organism evidence="1">
    <name type="scientific">uncultured Sphingopyxis sp</name>
    <dbReference type="NCBI Taxonomy" id="310581"/>
    <lineage>
        <taxon>Bacteria</taxon>
        <taxon>Pseudomonadati</taxon>
        <taxon>Pseudomonadota</taxon>
        <taxon>Alphaproteobacteria</taxon>
        <taxon>Sphingomonadales</taxon>
        <taxon>Sphingomonadaceae</taxon>
        <taxon>Sphingopyxis</taxon>
        <taxon>environmental samples</taxon>
    </lineage>
</organism>
<reference evidence="1" key="1">
    <citation type="submission" date="2016-03" db="EMBL/GenBank/DDBJ databases">
        <authorList>
            <person name="Ploux O."/>
        </authorList>
    </citation>
    <scope>NUCLEOTIDE SEQUENCE</scope>
    <source>
        <strain evidence="1">UC10</strain>
    </source>
</reference>
<protein>
    <submittedName>
        <fullName evidence="1">Uncharacterized protein</fullName>
    </submittedName>
</protein>
<dbReference type="EMBL" id="LT598653">
    <property type="protein sequence ID" value="SBV31130.1"/>
    <property type="molecule type" value="Genomic_DNA"/>
</dbReference>